<proteinExistence type="predicted"/>
<comment type="caution">
    <text evidence="1">The sequence shown here is derived from an EMBL/GenBank/DDBJ whole genome shotgun (WGS) entry which is preliminary data.</text>
</comment>
<sequence>MSSSSSSSYRRYNQDVSNKTHCDCKPPHPIPIQTAWTTDNPGRRFRGCPIRDKSKKCGVYGFLDLELPSDYYKGLVYSLHEENKALKRMNRMPVGVMDGTSGVVSNNSFADIGNVADIGNNPNIIFTLTLAVFTYFSVDQYGQRQRQSTRICCNVGSSKSLVPPFGSPERPRPDVTPRIAESFKSRPCHPELIRMYGYQSTDEYYADYDYWNTWVQDESTDEEDEDEVMTTKDEVMTTKDDDLLFYQDTFPVDKFVPFGKAMGSKRIEKSPTIPVAVLGLCNTLTWVEIEKKLRKKPPMKH</sequence>
<dbReference type="EMBL" id="BQNB010012360">
    <property type="protein sequence ID" value="GJT02582.1"/>
    <property type="molecule type" value="Genomic_DNA"/>
</dbReference>
<dbReference type="Proteomes" id="UP001151760">
    <property type="component" value="Unassembled WGS sequence"/>
</dbReference>
<name>A0ABQ5ALG5_9ASTR</name>
<evidence type="ECO:0000313" key="1">
    <source>
        <dbReference type="EMBL" id="GJT02582.1"/>
    </source>
</evidence>
<keyword evidence="2" id="KW-1185">Reference proteome</keyword>
<gene>
    <name evidence="1" type="ORF">Tco_0823751</name>
</gene>
<organism evidence="1 2">
    <name type="scientific">Tanacetum coccineum</name>
    <dbReference type="NCBI Taxonomy" id="301880"/>
    <lineage>
        <taxon>Eukaryota</taxon>
        <taxon>Viridiplantae</taxon>
        <taxon>Streptophyta</taxon>
        <taxon>Embryophyta</taxon>
        <taxon>Tracheophyta</taxon>
        <taxon>Spermatophyta</taxon>
        <taxon>Magnoliopsida</taxon>
        <taxon>eudicotyledons</taxon>
        <taxon>Gunneridae</taxon>
        <taxon>Pentapetalae</taxon>
        <taxon>asterids</taxon>
        <taxon>campanulids</taxon>
        <taxon>Asterales</taxon>
        <taxon>Asteraceae</taxon>
        <taxon>Asteroideae</taxon>
        <taxon>Anthemideae</taxon>
        <taxon>Anthemidinae</taxon>
        <taxon>Tanacetum</taxon>
    </lineage>
</organism>
<accession>A0ABQ5ALG5</accession>
<evidence type="ECO:0008006" key="3">
    <source>
        <dbReference type="Google" id="ProtNLM"/>
    </source>
</evidence>
<protein>
    <recommendedName>
        <fullName evidence="3">Zinc finger GRF-type domain-containing protein</fullName>
    </recommendedName>
</protein>
<dbReference type="PANTHER" id="PTHR33248">
    <property type="entry name" value="ZINC ION-BINDING PROTEIN"/>
    <property type="match status" value="1"/>
</dbReference>
<reference evidence="1" key="2">
    <citation type="submission" date="2022-01" db="EMBL/GenBank/DDBJ databases">
        <authorList>
            <person name="Yamashiro T."/>
            <person name="Shiraishi A."/>
            <person name="Satake H."/>
            <person name="Nakayama K."/>
        </authorList>
    </citation>
    <scope>NUCLEOTIDE SEQUENCE</scope>
</reference>
<reference evidence="1" key="1">
    <citation type="journal article" date="2022" name="Int. J. Mol. Sci.">
        <title>Draft Genome of Tanacetum Coccineum: Genomic Comparison of Closely Related Tanacetum-Family Plants.</title>
        <authorList>
            <person name="Yamashiro T."/>
            <person name="Shiraishi A."/>
            <person name="Nakayama K."/>
            <person name="Satake H."/>
        </authorList>
    </citation>
    <scope>NUCLEOTIDE SEQUENCE</scope>
</reference>
<evidence type="ECO:0000313" key="2">
    <source>
        <dbReference type="Proteomes" id="UP001151760"/>
    </source>
</evidence>